<name>A0A9Q0F3H9_9ROSI</name>
<proteinExistence type="predicted"/>
<reference evidence="1" key="2">
    <citation type="journal article" date="2023" name="Plants (Basel)">
        <title>Annotation of the Turnera subulata (Passifloraceae) Draft Genome Reveals the S-Locus Evolved after the Divergence of Turneroideae from Passifloroideae in a Stepwise Manner.</title>
        <authorList>
            <person name="Henning P.M."/>
            <person name="Roalson E.H."/>
            <person name="Mir W."/>
            <person name="McCubbin A.G."/>
            <person name="Shore J.S."/>
        </authorList>
    </citation>
    <scope>NUCLEOTIDE SEQUENCE</scope>
    <source>
        <strain evidence="1">F60SS</strain>
    </source>
</reference>
<sequence length="87" mass="9618">MLSFSTGKSMDVISIGTVQDHGASNEVPVYPQHSKCLSSHVAANLEFNDVTESISNLSSQYELSHWWYCRLRIDAQKLATALQSLSS</sequence>
<evidence type="ECO:0000313" key="2">
    <source>
        <dbReference type="Proteomes" id="UP001141552"/>
    </source>
</evidence>
<reference evidence="1" key="1">
    <citation type="submission" date="2022-02" db="EMBL/GenBank/DDBJ databases">
        <authorList>
            <person name="Henning P.M."/>
            <person name="McCubbin A.G."/>
            <person name="Shore J.S."/>
        </authorList>
    </citation>
    <scope>NUCLEOTIDE SEQUENCE</scope>
    <source>
        <strain evidence="1">F60SS</strain>
        <tissue evidence="1">Leaves</tissue>
    </source>
</reference>
<gene>
    <name evidence="1" type="ORF">Tsubulata_027856</name>
</gene>
<dbReference type="EMBL" id="JAKUCV010007230">
    <property type="protein sequence ID" value="KAJ4824254.1"/>
    <property type="molecule type" value="Genomic_DNA"/>
</dbReference>
<accession>A0A9Q0F3H9</accession>
<comment type="caution">
    <text evidence="1">The sequence shown here is derived from an EMBL/GenBank/DDBJ whole genome shotgun (WGS) entry which is preliminary data.</text>
</comment>
<organism evidence="1 2">
    <name type="scientific">Turnera subulata</name>
    <dbReference type="NCBI Taxonomy" id="218843"/>
    <lineage>
        <taxon>Eukaryota</taxon>
        <taxon>Viridiplantae</taxon>
        <taxon>Streptophyta</taxon>
        <taxon>Embryophyta</taxon>
        <taxon>Tracheophyta</taxon>
        <taxon>Spermatophyta</taxon>
        <taxon>Magnoliopsida</taxon>
        <taxon>eudicotyledons</taxon>
        <taxon>Gunneridae</taxon>
        <taxon>Pentapetalae</taxon>
        <taxon>rosids</taxon>
        <taxon>fabids</taxon>
        <taxon>Malpighiales</taxon>
        <taxon>Passifloraceae</taxon>
        <taxon>Turnera</taxon>
    </lineage>
</organism>
<protein>
    <submittedName>
        <fullName evidence="1">Uncharacterized protein</fullName>
    </submittedName>
</protein>
<dbReference type="AlphaFoldDB" id="A0A9Q0F3H9"/>
<dbReference type="Proteomes" id="UP001141552">
    <property type="component" value="Unassembled WGS sequence"/>
</dbReference>
<keyword evidence="2" id="KW-1185">Reference proteome</keyword>
<evidence type="ECO:0000313" key="1">
    <source>
        <dbReference type="EMBL" id="KAJ4824254.1"/>
    </source>
</evidence>